<protein>
    <submittedName>
        <fullName evidence="8">Serine/threonine-protein kinase</fullName>
    </submittedName>
</protein>
<dbReference type="PANTHER" id="PTHR43289">
    <property type="entry name" value="MITOGEN-ACTIVATED PROTEIN KINASE KINASE KINASE 20-RELATED"/>
    <property type="match status" value="1"/>
</dbReference>
<evidence type="ECO:0000256" key="4">
    <source>
        <dbReference type="ARBA" id="ARBA00022840"/>
    </source>
</evidence>
<gene>
    <name evidence="8" type="ordered locus">LILAB_21875</name>
</gene>
<dbReference type="Proteomes" id="UP000000488">
    <property type="component" value="Chromosome"/>
</dbReference>
<dbReference type="AlphaFoldDB" id="F8CHF7"/>
<dbReference type="Pfam" id="PF00069">
    <property type="entry name" value="Pkinase"/>
    <property type="match status" value="1"/>
</dbReference>
<evidence type="ECO:0000256" key="3">
    <source>
        <dbReference type="ARBA" id="ARBA00022777"/>
    </source>
</evidence>
<feature type="region of interest" description="Disordered" evidence="6">
    <location>
        <begin position="426"/>
        <end position="448"/>
    </location>
</feature>
<reference evidence="8 9" key="1">
    <citation type="journal article" date="2011" name="J. Bacteriol.">
        <title>Genome sequence of the halotolerant marine bacterium Myxococcus fulvus HW-1.</title>
        <authorList>
            <person name="Li Z.F."/>
            <person name="Li X."/>
            <person name="Liu H."/>
            <person name="Liu X."/>
            <person name="Han K."/>
            <person name="Wu Z.H."/>
            <person name="Hu W."/>
            <person name="Li F.F."/>
            <person name="Li Y.Z."/>
        </authorList>
    </citation>
    <scope>NUCLEOTIDE SEQUENCE [LARGE SCALE GENOMIC DNA]</scope>
    <source>
        <strain evidence="9">ATCC BAA-855 / HW-1</strain>
    </source>
</reference>
<feature type="domain" description="Protein kinase" evidence="7">
    <location>
        <begin position="24"/>
        <end position="292"/>
    </location>
</feature>
<keyword evidence="1" id="KW-0808">Transferase</keyword>
<dbReference type="GO" id="GO:0005524">
    <property type="term" value="F:ATP binding"/>
    <property type="evidence" value="ECO:0007669"/>
    <property type="project" value="UniProtKB-UniRule"/>
</dbReference>
<keyword evidence="2 5" id="KW-0547">Nucleotide-binding</keyword>
<dbReference type="InterPro" id="IPR000719">
    <property type="entry name" value="Prot_kinase_dom"/>
</dbReference>
<dbReference type="PROSITE" id="PS00107">
    <property type="entry name" value="PROTEIN_KINASE_ATP"/>
    <property type="match status" value="1"/>
</dbReference>
<dbReference type="GO" id="GO:0004674">
    <property type="term" value="F:protein serine/threonine kinase activity"/>
    <property type="evidence" value="ECO:0007669"/>
    <property type="project" value="TreeGrafter"/>
</dbReference>
<dbReference type="SUPFAM" id="SSF56112">
    <property type="entry name" value="Protein kinase-like (PK-like)"/>
    <property type="match status" value="1"/>
</dbReference>
<dbReference type="eggNOG" id="COG0515">
    <property type="taxonomic scope" value="Bacteria"/>
</dbReference>
<sequence>MPVHAENWQVHPGALGPGTEVGSWRVVERLGVGGYGAVYRVEDMASPGDFYALKLALRPGDERAEREVHLLMSKGVHPNVVRLHASGRWPHPVTGFLFFVMDWVPGLALHTWVETLNPSFRQLAEKVGTAALALGALHARGVLHRDFKPEHILIREKDGEPILLDFGVGRYAGAATVTTAVLPPATLHLLSPEAMHFFRTHYKRPGARYEVRATDDLYALGVCLYRVVTGYWPFSPEQPPDLLYMQIKAVLPAAPLAVNSRVPRALSDVIMRLLAKKPEARFQSGHEVHAALVAAVAFGTPEEWEFSIFEWEDAPDATDEPGGVRRRIRRSDWPTASRTPPPRRMVLGPVLAMPRLPLRRSQAVPGRAQGAQGLRRQGRRWPFWLVLVAVLACATWAAKVPGGWLLPPLTEEFPAAPRAVTTNQPARWSGHEMAQEVESPETAAAAAPPLATPTPAAAAPATHAEVQAAVKMLKTTVSPATPTPNTKAPGLGSMGKALCVGVTSAALACSGTPVRPEPPPEPCPPGAVEAMEKLGIRLGDEGTATFFFEGKHVQPTTVTEGMVNVRYALGLAEDLPQNSRLSGRLIFGERVYGRLTRARSPDGSVNIPVCLELWDRQGGRGLIDLGKRGPTTATVLSTVYVRAVREFE</sequence>
<dbReference type="InterPro" id="IPR017441">
    <property type="entry name" value="Protein_kinase_ATP_BS"/>
</dbReference>
<dbReference type="Gene3D" id="1.10.510.10">
    <property type="entry name" value="Transferase(Phosphotransferase) domain 1"/>
    <property type="match status" value="1"/>
</dbReference>
<evidence type="ECO:0000256" key="1">
    <source>
        <dbReference type="ARBA" id="ARBA00022679"/>
    </source>
</evidence>
<dbReference type="STRING" id="483219.LILAB_21875"/>
<accession>F8CHF7</accession>
<organism evidence="8 9">
    <name type="scientific">Myxococcus fulvus (strain ATCC BAA-855 / HW-1)</name>
    <dbReference type="NCBI Taxonomy" id="483219"/>
    <lineage>
        <taxon>Bacteria</taxon>
        <taxon>Pseudomonadati</taxon>
        <taxon>Myxococcota</taxon>
        <taxon>Myxococcia</taxon>
        <taxon>Myxococcales</taxon>
        <taxon>Cystobacterineae</taxon>
        <taxon>Myxococcaceae</taxon>
        <taxon>Myxococcus</taxon>
    </lineage>
</organism>
<dbReference type="PANTHER" id="PTHR43289:SF6">
    <property type="entry name" value="SERINE_THREONINE-PROTEIN KINASE NEKL-3"/>
    <property type="match status" value="1"/>
</dbReference>
<dbReference type="HOGENOM" id="CLU_028595_0_0_7"/>
<evidence type="ECO:0000313" key="9">
    <source>
        <dbReference type="Proteomes" id="UP000000488"/>
    </source>
</evidence>
<dbReference type="Gene3D" id="3.30.200.20">
    <property type="entry name" value="Phosphorylase Kinase, domain 1"/>
    <property type="match status" value="1"/>
</dbReference>
<keyword evidence="3 8" id="KW-0418">Kinase</keyword>
<evidence type="ECO:0000256" key="5">
    <source>
        <dbReference type="PROSITE-ProRule" id="PRU10141"/>
    </source>
</evidence>
<dbReference type="KEGG" id="mfu:LILAB_21875"/>
<name>F8CHF7_MYXFH</name>
<evidence type="ECO:0000259" key="7">
    <source>
        <dbReference type="PROSITE" id="PS50011"/>
    </source>
</evidence>
<dbReference type="InterPro" id="IPR011009">
    <property type="entry name" value="Kinase-like_dom_sf"/>
</dbReference>
<proteinExistence type="predicted"/>
<evidence type="ECO:0000256" key="6">
    <source>
        <dbReference type="SAM" id="MobiDB-lite"/>
    </source>
</evidence>
<evidence type="ECO:0000256" key="2">
    <source>
        <dbReference type="ARBA" id="ARBA00022741"/>
    </source>
</evidence>
<dbReference type="EMBL" id="CP002830">
    <property type="protein sequence ID" value="AEI66275.1"/>
    <property type="molecule type" value="Genomic_DNA"/>
</dbReference>
<dbReference type="SMART" id="SM00220">
    <property type="entry name" value="S_TKc"/>
    <property type="match status" value="1"/>
</dbReference>
<feature type="binding site" evidence="5">
    <location>
        <position position="54"/>
    </location>
    <ligand>
        <name>ATP</name>
        <dbReference type="ChEBI" id="CHEBI:30616"/>
    </ligand>
</feature>
<evidence type="ECO:0000313" key="8">
    <source>
        <dbReference type="EMBL" id="AEI66275.1"/>
    </source>
</evidence>
<dbReference type="CDD" id="cd14014">
    <property type="entry name" value="STKc_PknB_like"/>
    <property type="match status" value="1"/>
</dbReference>
<dbReference type="PROSITE" id="PS50011">
    <property type="entry name" value="PROTEIN_KINASE_DOM"/>
    <property type="match status" value="1"/>
</dbReference>
<keyword evidence="4 5" id="KW-0067">ATP-binding</keyword>